<feature type="compositionally biased region" description="Low complexity" evidence="2">
    <location>
        <begin position="244"/>
        <end position="268"/>
    </location>
</feature>
<dbReference type="GeneID" id="94426238"/>
<dbReference type="Pfam" id="PF01171">
    <property type="entry name" value="ATP_bind_3"/>
    <property type="match status" value="1"/>
</dbReference>
<keyword evidence="5" id="KW-1185">Reference proteome</keyword>
<dbReference type="VEuPathDB" id="ToxoDB:CSUI_002828"/>
<dbReference type="GO" id="GO:0002143">
    <property type="term" value="P:tRNA wobble position uridine thiolation"/>
    <property type="evidence" value="ECO:0007669"/>
    <property type="project" value="TreeGrafter"/>
</dbReference>
<feature type="compositionally biased region" description="Low complexity" evidence="2">
    <location>
        <begin position="7"/>
        <end position="43"/>
    </location>
</feature>
<feature type="domain" description="tRNA(Ile)-lysidine/2-thiocytidine synthase N-terminal" evidence="3">
    <location>
        <begin position="341"/>
        <end position="430"/>
    </location>
</feature>
<feature type="compositionally biased region" description="Basic and acidic residues" evidence="2">
    <location>
        <begin position="472"/>
        <end position="505"/>
    </location>
</feature>
<name>A0A2C6L6J6_9APIC</name>
<feature type="compositionally biased region" description="Basic and acidic residues" evidence="2">
    <location>
        <begin position="521"/>
        <end position="530"/>
    </location>
</feature>
<dbReference type="AlphaFoldDB" id="A0A2C6L6J6"/>
<proteinExistence type="predicted"/>
<dbReference type="Proteomes" id="UP000221165">
    <property type="component" value="Unassembled WGS sequence"/>
</dbReference>
<evidence type="ECO:0000313" key="4">
    <source>
        <dbReference type="EMBL" id="PHJ23318.1"/>
    </source>
</evidence>
<feature type="region of interest" description="Disordered" evidence="2">
    <location>
        <begin position="1"/>
        <end position="60"/>
    </location>
</feature>
<dbReference type="EMBL" id="MIGC01001201">
    <property type="protein sequence ID" value="PHJ23318.1"/>
    <property type="molecule type" value="Genomic_DNA"/>
</dbReference>
<dbReference type="PANTHER" id="PTHR11807:SF12">
    <property type="entry name" value="CYTOPLASMIC TRNA 2-THIOLATION PROTEIN 1"/>
    <property type="match status" value="1"/>
</dbReference>
<feature type="compositionally biased region" description="Basic and acidic residues" evidence="2">
    <location>
        <begin position="633"/>
        <end position="648"/>
    </location>
</feature>
<accession>A0A2C6L6J6</accession>
<dbReference type="GO" id="GO:0016740">
    <property type="term" value="F:transferase activity"/>
    <property type="evidence" value="ECO:0007669"/>
    <property type="project" value="UniProtKB-KW"/>
</dbReference>
<evidence type="ECO:0000256" key="1">
    <source>
        <dbReference type="ARBA" id="ARBA00022679"/>
    </source>
</evidence>
<feature type="compositionally biased region" description="Polar residues" evidence="2">
    <location>
        <begin position="219"/>
        <end position="238"/>
    </location>
</feature>
<organism evidence="4 5">
    <name type="scientific">Cystoisospora suis</name>
    <dbReference type="NCBI Taxonomy" id="483139"/>
    <lineage>
        <taxon>Eukaryota</taxon>
        <taxon>Sar</taxon>
        <taxon>Alveolata</taxon>
        <taxon>Apicomplexa</taxon>
        <taxon>Conoidasida</taxon>
        <taxon>Coccidia</taxon>
        <taxon>Eucoccidiorida</taxon>
        <taxon>Eimeriorina</taxon>
        <taxon>Sarcocystidae</taxon>
        <taxon>Cystoisospora</taxon>
    </lineage>
</organism>
<dbReference type="GO" id="GO:0002144">
    <property type="term" value="C:cytosolic tRNA wobble base thiouridylase complex"/>
    <property type="evidence" value="ECO:0007669"/>
    <property type="project" value="TreeGrafter"/>
</dbReference>
<feature type="region of interest" description="Disordered" evidence="2">
    <location>
        <begin position="467"/>
        <end position="535"/>
    </location>
</feature>
<sequence>MEESSSRKISPSSSPSSSSIRHSPMSTLASTRASPSPSSALSSVPIDTSTPSPQTRSSFPPSCCQFCGSPRVSLVRTASRLKSCRDCFIASFENDVLSFIRHHGLFSRGQRVAVCVSGGKDSAVLLHVLHTLNERENLGLSLHLLAVDEGIKGYRDHALATVKRNSEVYNLPLHIVSYDSLYQGWTMDRIAKMAAAGHADPEGERSKSRQRNEDEDFRSSPQSLSIERTQTTSSSCSPLTCHCSKSSSTSPSPSSLSINSSSFSSPSPILSPPQAQEQREMTRGDKRSVAGHGNTGAAVDAEETTASSTRGRQGNKEEKGEETPSGQSGAFTHSCTFCGIFRRQAFERGAQDIQADVLCTGHNADDGAETVLMNLLRGDTQRLPASAAPITGSKGGMGTVRVKPLLASFQREVVLYAHFNRLDYFATECTYSGAAYRGLVRGLLCALQGAQQQQRIVDLLHAAQSWIPPPAKNEEPKKTAESCKAGRDSHEVLLEDTGSSERCKDSAPSSVDIPHLQSRTEGAEEPEKRTRQSRVALIGDTSQRLDFADKFHSPTGLPQGDTSREGQKSESAAALTKTTRNIPPGVSNLRQCISCGSWTTNDFCRACDLVNALNENKLQFVGMNARQRQKLLEARGEPKSIGKSEGGGKHISGNGGRSVSRGSLAW</sequence>
<evidence type="ECO:0000259" key="3">
    <source>
        <dbReference type="Pfam" id="PF01171"/>
    </source>
</evidence>
<feature type="compositionally biased region" description="Basic and acidic residues" evidence="2">
    <location>
        <begin position="199"/>
        <end position="212"/>
    </location>
</feature>
<dbReference type="RefSeq" id="XP_067924994.1">
    <property type="nucleotide sequence ID" value="XM_068063027.1"/>
</dbReference>
<dbReference type="GO" id="GO:0000049">
    <property type="term" value="F:tRNA binding"/>
    <property type="evidence" value="ECO:0007669"/>
    <property type="project" value="TreeGrafter"/>
</dbReference>
<evidence type="ECO:0000313" key="5">
    <source>
        <dbReference type="Proteomes" id="UP000221165"/>
    </source>
</evidence>
<feature type="compositionally biased region" description="Polar residues" evidence="2">
    <location>
        <begin position="45"/>
        <end position="60"/>
    </location>
</feature>
<feature type="compositionally biased region" description="Low complexity" evidence="2">
    <location>
        <begin position="657"/>
        <end position="666"/>
    </location>
</feature>
<dbReference type="SUPFAM" id="SSF52402">
    <property type="entry name" value="Adenine nucleotide alpha hydrolases-like"/>
    <property type="match status" value="2"/>
</dbReference>
<gene>
    <name evidence="4" type="ORF">CSUI_002828</name>
</gene>
<dbReference type="PANTHER" id="PTHR11807">
    <property type="entry name" value="ATPASES OF THE PP SUPERFAMILY-RELATED"/>
    <property type="match status" value="1"/>
</dbReference>
<feature type="compositionally biased region" description="Basic and acidic residues" evidence="2">
    <location>
        <begin position="277"/>
        <end position="288"/>
    </location>
</feature>
<feature type="region of interest" description="Disordered" evidence="2">
    <location>
        <begin position="633"/>
        <end position="666"/>
    </location>
</feature>
<comment type="caution">
    <text evidence="4">The sequence shown here is derived from an EMBL/GenBank/DDBJ whole genome shotgun (WGS) entry which is preliminary data.</text>
</comment>
<dbReference type="InterPro" id="IPR014729">
    <property type="entry name" value="Rossmann-like_a/b/a_fold"/>
</dbReference>
<keyword evidence="1" id="KW-0808">Transferase</keyword>
<dbReference type="Gene3D" id="3.40.50.620">
    <property type="entry name" value="HUPs"/>
    <property type="match status" value="2"/>
</dbReference>
<feature type="region of interest" description="Disordered" evidence="2">
    <location>
        <begin position="196"/>
        <end position="328"/>
    </location>
</feature>
<dbReference type="OrthoDB" id="198857at2759"/>
<protein>
    <submittedName>
        <fullName evidence="4">Pp-loop family protein</fullName>
    </submittedName>
</protein>
<dbReference type="InterPro" id="IPR011063">
    <property type="entry name" value="TilS/TtcA_N"/>
</dbReference>
<feature type="region of interest" description="Disordered" evidence="2">
    <location>
        <begin position="547"/>
        <end position="576"/>
    </location>
</feature>
<evidence type="ECO:0000256" key="2">
    <source>
        <dbReference type="SAM" id="MobiDB-lite"/>
    </source>
</evidence>
<dbReference type="GO" id="GO:0005739">
    <property type="term" value="C:mitochondrion"/>
    <property type="evidence" value="ECO:0007669"/>
    <property type="project" value="TreeGrafter"/>
</dbReference>
<reference evidence="4 5" key="1">
    <citation type="journal article" date="2017" name="Int. J. Parasitol.">
        <title>The genome of the protozoan parasite Cystoisospora suis and a reverse vaccinology approach to identify vaccine candidates.</title>
        <authorList>
            <person name="Palmieri N."/>
            <person name="Shrestha A."/>
            <person name="Ruttkowski B."/>
            <person name="Beck T."/>
            <person name="Vogl C."/>
            <person name="Tomley F."/>
            <person name="Blake D.P."/>
            <person name="Joachim A."/>
        </authorList>
    </citation>
    <scope>NUCLEOTIDE SEQUENCE [LARGE SCALE GENOMIC DNA]</scope>
    <source>
        <strain evidence="4 5">Wien I</strain>
    </source>
</reference>